<evidence type="ECO:0000313" key="3">
    <source>
        <dbReference type="EnsemblPlants" id="ORGLA08G0123800.1"/>
    </source>
</evidence>
<dbReference type="HOGENOM" id="CLU_893084_0_0_1"/>
<dbReference type="Proteomes" id="UP000007306">
    <property type="component" value="Chromosome 8"/>
</dbReference>
<keyword evidence="2" id="KW-0812">Transmembrane</keyword>
<keyword evidence="2" id="KW-1133">Transmembrane helix</keyword>
<keyword evidence="4" id="KW-1185">Reference proteome</keyword>
<reference evidence="3" key="1">
    <citation type="submission" date="2015-06" db="UniProtKB">
        <authorList>
            <consortium name="EnsemblPlants"/>
        </authorList>
    </citation>
    <scope>IDENTIFICATION</scope>
</reference>
<evidence type="ECO:0008006" key="5">
    <source>
        <dbReference type="Google" id="ProtNLM"/>
    </source>
</evidence>
<feature type="region of interest" description="Disordered" evidence="1">
    <location>
        <begin position="48"/>
        <end position="68"/>
    </location>
</feature>
<reference evidence="3 4" key="2">
    <citation type="submission" date="2018-04" db="EMBL/GenBank/DDBJ databases">
        <title>OglaRS2 (Oryza glaberrima Reference Sequence Version 2).</title>
        <authorList>
            <person name="Zhang J."/>
            <person name="Kudrna D."/>
            <person name="Lee S."/>
            <person name="Talag J."/>
            <person name="Rajasekar S."/>
            <person name="Wing R.A."/>
        </authorList>
    </citation>
    <scope>NUCLEOTIDE SEQUENCE [LARGE SCALE GENOMIC DNA]</scope>
    <source>
        <strain evidence="3 4">cv. IRGC 96717</strain>
    </source>
</reference>
<feature type="compositionally biased region" description="Low complexity" evidence="1">
    <location>
        <begin position="53"/>
        <end position="68"/>
    </location>
</feature>
<proteinExistence type="predicted"/>
<accession>I1QII7</accession>
<keyword evidence="2" id="KW-0472">Membrane</keyword>
<evidence type="ECO:0000256" key="1">
    <source>
        <dbReference type="SAM" id="MobiDB-lite"/>
    </source>
</evidence>
<name>I1QII7_ORYGL</name>
<protein>
    <recommendedName>
        <fullName evidence="5">Reverse transcriptase zinc-binding domain-containing protein</fullName>
    </recommendedName>
</protein>
<sequence>MARVRRPGIRDASWALVRHQRGRPSGPGRAVAAWALGASVVVAPAQRGSGAVAQPPHGGQRGHGAAAGQHSTALRRHVFRFLFFITFFFVFLSLPLFLSQANTFTKCGDTAGRLRTGAPATAWAPAPRAKWPRRVASLAPRWGDGRERRTETPHCSALERTSRSQPWRWPLILQERIAFGEEITLDQPENLWPHGRRGIAKCNIRTGTTALFWTDLWNDQFKCQQYQHLYASSLYKNDSVQAMCARPLEDSFMLPFSYQAYCEYFHLQTELAHLNLQQGTGDSWSFIWSSSCYTPKRFYKLNFATIQIPRPL</sequence>
<evidence type="ECO:0000313" key="4">
    <source>
        <dbReference type="Proteomes" id="UP000007306"/>
    </source>
</evidence>
<dbReference type="AlphaFoldDB" id="I1QII7"/>
<evidence type="ECO:0000256" key="2">
    <source>
        <dbReference type="SAM" id="Phobius"/>
    </source>
</evidence>
<dbReference type="Gramene" id="ORGLA08G0123800.1">
    <property type="protein sequence ID" value="ORGLA08G0123800.1"/>
    <property type="gene ID" value="ORGLA08G0123800"/>
</dbReference>
<organism evidence="3 4">
    <name type="scientific">Oryza glaberrima</name>
    <name type="common">African rice</name>
    <dbReference type="NCBI Taxonomy" id="4538"/>
    <lineage>
        <taxon>Eukaryota</taxon>
        <taxon>Viridiplantae</taxon>
        <taxon>Streptophyta</taxon>
        <taxon>Embryophyta</taxon>
        <taxon>Tracheophyta</taxon>
        <taxon>Spermatophyta</taxon>
        <taxon>Magnoliopsida</taxon>
        <taxon>Liliopsida</taxon>
        <taxon>Poales</taxon>
        <taxon>Poaceae</taxon>
        <taxon>BOP clade</taxon>
        <taxon>Oryzoideae</taxon>
        <taxon>Oryzeae</taxon>
        <taxon>Oryzinae</taxon>
        <taxon>Oryza</taxon>
    </lineage>
</organism>
<dbReference type="EnsemblPlants" id="ORGLA08G0123800.1">
    <property type="protein sequence ID" value="ORGLA08G0123800.1"/>
    <property type="gene ID" value="ORGLA08G0123800"/>
</dbReference>
<feature type="transmembrane region" description="Helical" evidence="2">
    <location>
        <begin position="78"/>
        <end position="98"/>
    </location>
</feature>